<organism evidence="16 17">
    <name type="scientific">Falcunculus frontatus</name>
    <name type="common">Eastern shriketit</name>
    <dbReference type="NCBI Taxonomy" id="254539"/>
    <lineage>
        <taxon>Eukaryota</taxon>
        <taxon>Metazoa</taxon>
        <taxon>Chordata</taxon>
        <taxon>Craniata</taxon>
        <taxon>Vertebrata</taxon>
        <taxon>Euteleostomi</taxon>
        <taxon>Archelosauria</taxon>
        <taxon>Archosauria</taxon>
        <taxon>Dinosauria</taxon>
        <taxon>Saurischia</taxon>
        <taxon>Theropoda</taxon>
        <taxon>Coelurosauria</taxon>
        <taxon>Aves</taxon>
        <taxon>Neognathae</taxon>
        <taxon>Neoaves</taxon>
        <taxon>Telluraves</taxon>
        <taxon>Australaves</taxon>
        <taxon>Passeriformes</taxon>
        <taxon>Corvoidea</taxon>
        <taxon>Pachycephalidae</taxon>
        <taxon>Falcunculus</taxon>
    </lineage>
</organism>
<dbReference type="EC" id="3.4.21.36" evidence="13"/>
<evidence type="ECO:0000256" key="13">
    <source>
        <dbReference type="ARBA" id="ARBA00039015"/>
    </source>
</evidence>
<evidence type="ECO:0000256" key="1">
    <source>
        <dbReference type="ARBA" id="ARBA00001913"/>
    </source>
</evidence>
<evidence type="ECO:0000256" key="9">
    <source>
        <dbReference type="ARBA" id="ARBA00022837"/>
    </source>
</evidence>
<sequence length="217" mass="23486">GYYGHICGGTLISGKWVMTAAHCQHVTSYRVALGEHNLLEVDGTEYYIGVDAIFIHEGWNPNAIADGNLSPVACFSYDIALLCLESPAYANGFVELGALPPKGLILPNDHPCYITGWGVVMGGGSADRLQEVMVPVVGHEICSQPDWWGSHAKDTMICEGGDGVRAGCSGDSGGPLNCYRDDHWEVHGIVSFGLVPYCNTYRKPTVYTRVSAYVDWI</sequence>
<dbReference type="Proteomes" id="UP000534626">
    <property type="component" value="Unassembled WGS sequence"/>
</dbReference>
<dbReference type="InterPro" id="IPR001314">
    <property type="entry name" value="Peptidase_S1A"/>
</dbReference>
<evidence type="ECO:0000256" key="7">
    <source>
        <dbReference type="ARBA" id="ARBA00022801"/>
    </source>
</evidence>
<reference evidence="16 17" key="1">
    <citation type="submission" date="2019-09" db="EMBL/GenBank/DDBJ databases">
        <title>Bird 10,000 Genomes (B10K) Project - Family phase.</title>
        <authorList>
            <person name="Zhang G."/>
        </authorList>
    </citation>
    <scope>NUCLEOTIDE SEQUENCE [LARGE SCALE GENOMIC DNA]</scope>
    <source>
        <strain evidence="16">B10K-DU-029-77</strain>
    </source>
</reference>
<dbReference type="GO" id="GO:0006508">
    <property type="term" value="P:proteolysis"/>
    <property type="evidence" value="ECO:0007669"/>
    <property type="project" value="UniProtKB-KW"/>
</dbReference>
<keyword evidence="11" id="KW-1015">Disulfide bond</keyword>
<dbReference type="SUPFAM" id="SSF50494">
    <property type="entry name" value="Trypsin-like serine proteases"/>
    <property type="match status" value="1"/>
</dbReference>
<gene>
    <name evidence="16" type="primary">Cela1</name>
    <name evidence="16" type="ORF">FALFRO_R14306</name>
</gene>
<dbReference type="PROSITE" id="PS00134">
    <property type="entry name" value="TRYPSIN_HIS"/>
    <property type="match status" value="1"/>
</dbReference>
<evidence type="ECO:0000256" key="8">
    <source>
        <dbReference type="ARBA" id="ARBA00022825"/>
    </source>
</evidence>
<feature type="non-terminal residue" evidence="16">
    <location>
        <position position="217"/>
    </location>
</feature>
<dbReference type="InterPro" id="IPR043504">
    <property type="entry name" value="Peptidase_S1_PA_chymotrypsin"/>
</dbReference>
<evidence type="ECO:0000256" key="11">
    <source>
        <dbReference type="ARBA" id="ARBA00023157"/>
    </source>
</evidence>
<keyword evidence="4 14" id="KW-0645">Protease</keyword>
<comment type="catalytic activity">
    <reaction evidence="12">
        <text>Hydrolysis of proteins, including elastin. Preferential cleavage: Ala-|-Xaa.</text>
        <dbReference type="EC" id="3.4.21.36"/>
    </reaction>
</comment>
<dbReference type="GO" id="GO:0046872">
    <property type="term" value="F:metal ion binding"/>
    <property type="evidence" value="ECO:0007669"/>
    <property type="project" value="UniProtKB-KW"/>
</dbReference>
<name>A0A7K6KTM3_9CORV</name>
<dbReference type="Gene3D" id="2.40.10.10">
    <property type="entry name" value="Trypsin-like serine proteases"/>
    <property type="match status" value="2"/>
</dbReference>
<evidence type="ECO:0000256" key="6">
    <source>
        <dbReference type="ARBA" id="ARBA00022729"/>
    </source>
</evidence>
<keyword evidence="17" id="KW-1185">Reference proteome</keyword>
<dbReference type="OrthoDB" id="10061449at2759"/>
<evidence type="ECO:0000256" key="2">
    <source>
        <dbReference type="ARBA" id="ARBA00004613"/>
    </source>
</evidence>
<dbReference type="SMART" id="SM00020">
    <property type="entry name" value="Tryp_SPc"/>
    <property type="match status" value="1"/>
</dbReference>
<accession>A0A7K6KTM3</accession>
<dbReference type="GO" id="GO:0005615">
    <property type="term" value="C:extracellular space"/>
    <property type="evidence" value="ECO:0007669"/>
    <property type="project" value="TreeGrafter"/>
</dbReference>
<dbReference type="InterPro" id="IPR033116">
    <property type="entry name" value="TRYPSIN_SER"/>
</dbReference>
<evidence type="ECO:0000256" key="5">
    <source>
        <dbReference type="ARBA" id="ARBA00022723"/>
    </source>
</evidence>
<dbReference type="PROSITE" id="PS00135">
    <property type="entry name" value="TRYPSIN_SER"/>
    <property type="match status" value="1"/>
</dbReference>
<dbReference type="InterPro" id="IPR018114">
    <property type="entry name" value="TRYPSIN_HIS"/>
</dbReference>
<evidence type="ECO:0000256" key="3">
    <source>
        <dbReference type="ARBA" id="ARBA00022525"/>
    </source>
</evidence>
<comment type="cofactor">
    <cofactor evidence="1">
        <name>Ca(2+)</name>
        <dbReference type="ChEBI" id="CHEBI:29108"/>
    </cofactor>
</comment>
<dbReference type="CDD" id="cd00190">
    <property type="entry name" value="Tryp_SPc"/>
    <property type="match status" value="1"/>
</dbReference>
<dbReference type="PANTHER" id="PTHR24257">
    <property type="entry name" value="CHYMOTRYPSIN-LIKE ELASTASE FAMILY MEMBER"/>
    <property type="match status" value="1"/>
</dbReference>
<feature type="non-terminal residue" evidence="16">
    <location>
        <position position="1"/>
    </location>
</feature>
<evidence type="ECO:0000259" key="15">
    <source>
        <dbReference type="PROSITE" id="PS50240"/>
    </source>
</evidence>
<dbReference type="PANTHER" id="PTHR24257:SF0">
    <property type="entry name" value="CHYMOTRYPSIN-LIKE ELASTASE FAMILY MEMBER 1"/>
    <property type="match status" value="1"/>
</dbReference>
<dbReference type="AlphaFoldDB" id="A0A7K6KTM3"/>
<keyword evidence="10" id="KW-0865">Zymogen</keyword>
<dbReference type="PROSITE" id="PS50240">
    <property type="entry name" value="TRYPSIN_DOM"/>
    <property type="match status" value="1"/>
</dbReference>
<dbReference type="InterPro" id="IPR001254">
    <property type="entry name" value="Trypsin_dom"/>
</dbReference>
<keyword evidence="9" id="KW-0106">Calcium</keyword>
<evidence type="ECO:0000313" key="16">
    <source>
        <dbReference type="EMBL" id="NWW15045.1"/>
    </source>
</evidence>
<proteinExistence type="predicted"/>
<keyword evidence="7 14" id="KW-0378">Hydrolase</keyword>
<dbReference type="InterPro" id="IPR009003">
    <property type="entry name" value="Peptidase_S1_PA"/>
</dbReference>
<keyword evidence="6" id="KW-0732">Signal</keyword>
<dbReference type="InterPro" id="IPR050850">
    <property type="entry name" value="Peptidase_S1_Elastase_sf"/>
</dbReference>
<keyword evidence="3" id="KW-0964">Secreted</keyword>
<comment type="caution">
    <text evidence="16">The sequence shown here is derived from an EMBL/GenBank/DDBJ whole genome shotgun (WGS) entry which is preliminary data.</text>
</comment>
<comment type="subcellular location">
    <subcellularLocation>
        <location evidence="2">Secreted</location>
    </subcellularLocation>
</comment>
<keyword evidence="8 14" id="KW-0720">Serine protease</keyword>
<dbReference type="EMBL" id="VZRV01000142">
    <property type="protein sequence ID" value="NWW15045.1"/>
    <property type="molecule type" value="Genomic_DNA"/>
</dbReference>
<evidence type="ECO:0000256" key="10">
    <source>
        <dbReference type="ARBA" id="ARBA00023145"/>
    </source>
</evidence>
<protein>
    <recommendedName>
        <fullName evidence="13">pancreatic elastase</fullName>
        <ecNumber evidence="13">3.4.21.36</ecNumber>
    </recommendedName>
</protein>
<evidence type="ECO:0000256" key="14">
    <source>
        <dbReference type="RuleBase" id="RU363034"/>
    </source>
</evidence>
<dbReference type="FunFam" id="2.40.10.10:FF:000017">
    <property type="entry name" value="Chymotrypsin-like elastase family member 1"/>
    <property type="match status" value="1"/>
</dbReference>
<evidence type="ECO:0000256" key="4">
    <source>
        <dbReference type="ARBA" id="ARBA00022670"/>
    </source>
</evidence>
<dbReference type="GO" id="GO:0004252">
    <property type="term" value="F:serine-type endopeptidase activity"/>
    <property type="evidence" value="ECO:0007669"/>
    <property type="project" value="UniProtKB-EC"/>
</dbReference>
<evidence type="ECO:0000256" key="12">
    <source>
        <dbReference type="ARBA" id="ARBA00036864"/>
    </source>
</evidence>
<dbReference type="Pfam" id="PF00089">
    <property type="entry name" value="Trypsin"/>
    <property type="match status" value="1"/>
</dbReference>
<evidence type="ECO:0000313" key="17">
    <source>
        <dbReference type="Proteomes" id="UP000534626"/>
    </source>
</evidence>
<dbReference type="PRINTS" id="PR00722">
    <property type="entry name" value="CHYMOTRYPSIN"/>
</dbReference>
<keyword evidence="5" id="KW-0479">Metal-binding</keyword>
<feature type="domain" description="Peptidase S1" evidence="15">
    <location>
        <begin position="1"/>
        <end position="217"/>
    </location>
</feature>